<dbReference type="SMART" id="SM00342">
    <property type="entry name" value="HTH_ARAC"/>
    <property type="match status" value="1"/>
</dbReference>
<dbReference type="InterPro" id="IPR003313">
    <property type="entry name" value="AraC-bd"/>
</dbReference>
<dbReference type="PANTHER" id="PTHR46796:SF2">
    <property type="entry name" value="TRANSCRIPTIONAL REGULATORY PROTEIN"/>
    <property type="match status" value="1"/>
</dbReference>
<dbReference type="AlphaFoldDB" id="A0A318UJY8"/>
<evidence type="ECO:0000256" key="3">
    <source>
        <dbReference type="ARBA" id="ARBA00023159"/>
    </source>
</evidence>
<dbReference type="OrthoDB" id="9813413at2"/>
<protein>
    <submittedName>
        <fullName evidence="6">AraC-like DNA-binding protein</fullName>
    </submittedName>
</protein>
<dbReference type="PRINTS" id="PR00032">
    <property type="entry name" value="HTHARAC"/>
</dbReference>
<evidence type="ECO:0000256" key="4">
    <source>
        <dbReference type="ARBA" id="ARBA00023163"/>
    </source>
</evidence>
<dbReference type="PROSITE" id="PS00041">
    <property type="entry name" value="HTH_ARAC_FAMILY_1"/>
    <property type="match status" value="1"/>
</dbReference>
<keyword evidence="7" id="KW-1185">Reference proteome</keyword>
<dbReference type="InterPro" id="IPR020449">
    <property type="entry name" value="Tscrpt_reg_AraC-type_HTH"/>
</dbReference>
<reference evidence="6 7" key="1">
    <citation type="submission" date="2018-06" db="EMBL/GenBank/DDBJ databases">
        <title>Genomic Encyclopedia of Archaeal and Bacterial Type Strains, Phase II (KMG-II): from individual species to whole genera.</title>
        <authorList>
            <person name="Goeker M."/>
        </authorList>
    </citation>
    <scope>NUCLEOTIDE SEQUENCE [LARGE SCALE GENOMIC DNA]</scope>
    <source>
        <strain evidence="6 7">DSM 27372</strain>
    </source>
</reference>
<evidence type="ECO:0000313" key="6">
    <source>
        <dbReference type="EMBL" id="PYF76726.1"/>
    </source>
</evidence>
<evidence type="ECO:0000313" key="7">
    <source>
        <dbReference type="Proteomes" id="UP000248198"/>
    </source>
</evidence>
<dbReference type="PROSITE" id="PS01124">
    <property type="entry name" value="HTH_ARAC_FAMILY_2"/>
    <property type="match status" value="1"/>
</dbReference>
<dbReference type="PANTHER" id="PTHR46796">
    <property type="entry name" value="HTH-TYPE TRANSCRIPTIONAL ACTIVATOR RHAS-RELATED"/>
    <property type="match status" value="1"/>
</dbReference>
<sequence>MYFRSSSLILFCMPSFDFARAPHFDNLELFSSENENDYFPFHFHDFYCVSLITSGTEILKNTEQEFIAPSGTISITQLNEVHRNFSLIDSGYSYKTLYLNPELLRYFNKDKPVQALERVIYDPELFQNLSRLFDVENQNTTLWEDGFKALVKYSVRPDQKNLWTKSFSLIDEIIENYPNKQVDTEWLSKKFCMSKFHFIREFKKAKGVTPQTYVMLYRLGKAKKMLLENIPLNDIAYLNGFFDPSHFTNSFKKYFGVNPSSYRGPLL</sequence>
<keyword evidence="1" id="KW-0805">Transcription regulation</keyword>
<proteinExistence type="predicted"/>
<organism evidence="6 7">
    <name type="scientific">Pedobacter nutrimenti</name>
    <dbReference type="NCBI Taxonomy" id="1241337"/>
    <lineage>
        <taxon>Bacteria</taxon>
        <taxon>Pseudomonadati</taxon>
        <taxon>Bacteroidota</taxon>
        <taxon>Sphingobacteriia</taxon>
        <taxon>Sphingobacteriales</taxon>
        <taxon>Sphingobacteriaceae</taxon>
        <taxon>Pedobacter</taxon>
    </lineage>
</organism>
<dbReference type="InterPro" id="IPR037923">
    <property type="entry name" value="HTH-like"/>
</dbReference>
<dbReference type="GO" id="GO:0043565">
    <property type="term" value="F:sequence-specific DNA binding"/>
    <property type="evidence" value="ECO:0007669"/>
    <property type="project" value="InterPro"/>
</dbReference>
<dbReference type="InterPro" id="IPR050204">
    <property type="entry name" value="AraC_XylS_family_regulators"/>
</dbReference>
<evidence type="ECO:0000259" key="5">
    <source>
        <dbReference type="PROSITE" id="PS01124"/>
    </source>
</evidence>
<keyword evidence="3" id="KW-0010">Activator</keyword>
<dbReference type="SUPFAM" id="SSF51215">
    <property type="entry name" value="Regulatory protein AraC"/>
    <property type="match status" value="1"/>
</dbReference>
<accession>A0A318UJY8</accession>
<dbReference type="Proteomes" id="UP000248198">
    <property type="component" value="Unassembled WGS sequence"/>
</dbReference>
<evidence type="ECO:0000256" key="2">
    <source>
        <dbReference type="ARBA" id="ARBA00023125"/>
    </source>
</evidence>
<dbReference type="InterPro" id="IPR009057">
    <property type="entry name" value="Homeodomain-like_sf"/>
</dbReference>
<keyword evidence="2 6" id="KW-0238">DNA-binding</keyword>
<name>A0A318UJY8_9SPHI</name>
<dbReference type="InterPro" id="IPR018060">
    <property type="entry name" value="HTH_AraC"/>
</dbReference>
<dbReference type="Gene3D" id="1.10.10.60">
    <property type="entry name" value="Homeodomain-like"/>
    <property type="match status" value="2"/>
</dbReference>
<evidence type="ECO:0000256" key="1">
    <source>
        <dbReference type="ARBA" id="ARBA00023015"/>
    </source>
</evidence>
<gene>
    <name evidence="6" type="ORF">B0O44_101197</name>
</gene>
<comment type="caution">
    <text evidence="6">The sequence shown here is derived from an EMBL/GenBank/DDBJ whole genome shotgun (WGS) entry which is preliminary data.</text>
</comment>
<dbReference type="InterPro" id="IPR018062">
    <property type="entry name" value="HTH_AraC-typ_CS"/>
</dbReference>
<dbReference type="Pfam" id="PF02311">
    <property type="entry name" value="AraC_binding"/>
    <property type="match status" value="1"/>
</dbReference>
<dbReference type="RefSeq" id="WP_110826836.1">
    <property type="nucleotide sequence ID" value="NZ_QKLU01000001.1"/>
</dbReference>
<dbReference type="EMBL" id="QKLU01000001">
    <property type="protein sequence ID" value="PYF76726.1"/>
    <property type="molecule type" value="Genomic_DNA"/>
</dbReference>
<dbReference type="SUPFAM" id="SSF46689">
    <property type="entry name" value="Homeodomain-like"/>
    <property type="match status" value="2"/>
</dbReference>
<keyword evidence="4" id="KW-0804">Transcription</keyword>
<feature type="domain" description="HTH araC/xylS-type" evidence="5">
    <location>
        <begin position="168"/>
        <end position="265"/>
    </location>
</feature>
<dbReference type="Pfam" id="PF12833">
    <property type="entry name" value="HTH_18"/>
    <property type="match status" value="1"/>
</dbReference>
<dbReference type="GO" id="GO:0003700">
    <property type="term" value="F:DNA-binding transcription factor activity"/>
    <property type="evidence" value="ECO:0007669"/>
    <property type="project" value="InterPro"/>
</dbReference>